<dbReference type="InterPro" id="IPR051931">
    <property type="entry name" value="PAK3-like"/>
</dbReference>
<dbReference type="EC" id="2.7.11.1" evidence="2"/>
<evidence type="ECO:0000256" key="1">
    <source>
        <dbReference type="ARBA" id="ARBA00008874"/>
    </source>
</evidence>
<dbReference type="PANTHER" id="PTHR45832:SF22">
    <property type="entry name" value="SERINE_THREONINE-PROTEIN KINASE SAMKA-RELATED"/>
    <property type="match status" value="1"/>
</dbReference>
<name>A0A7K6BGJ7_UPUEP</name>
<evidence type="ECO:0000256" key="3">
    <source>
        <dbReference type="ARBA" id="ARBA00022741"/>
    </source>
</evidence>
<dbReference type="EMBL" id="VZRI01013516">
    <property type="protein sequence ID" value="NWV01038.1"/>
    <property type="molecule type" value="Genomic_DNA"/>
</dbReference>
<keyword evidence="6" id="KW-0808">Transferase</keyword>
<organism evidence="6 7">
    <name type="scientific">Upupa epops</name>
    <name type="common">Eurasian hoopoe</name>
    <dbReference type="NCBI Taxonomy" id="57439"/>
    <lineage>
        <taxon>Eukaryota</taxon>
        <taxon>Metazoa</taxon>
        <taxon>Chordata</taxon>
        <taxon>Craniata</taxon>
        <taxon>Vertebrata</taxon>
        <taxon>Euteleostomi</taxon>
        <taxon>Archelosauria</taxon>
        <taxon>Archosauria</taxon>
        <taxon>Dinosauria</taxon>
        <taxon>Saurischia</taxon>
        <taxon>Theropoda</taxon>
        <taxon>Coelurosauria</taxon>
        <taxon>Aves</taxon>
        <taxon>Neognathae</taxon>
        <taxon>Neoaves</taxon>
        <taxon>Telluraves</taxon>
        <taxon>Coraciimorphae</taxon>
        <taxon>Bucerotiformes</taxon>
        <taxon>Upupidae</taxon>
        <taxon>Upupa</taxon>
    </lineage>
</organism>
<keyword evidence="3" id="KW-0547">Nucleotide-binding</keyword>
<sequence length="165" mass="18099">QCLQAVQHLHSHRLVHRDIKSFNILLGLDGSVKLTDFGLSAVTPGGQSTLRTPVGTTHWMAPEVVSGAPYGPKVDIWSLGGLHTTTTQGAVCFHSLQAQRLILSTGTPELQNPRQWSALFRDFLQCCLEVDVDRRWSARELLQHPFLPLAKPLSSLASLISAAQE</sequence>
<dbReference type="GO" id="GO:0004674">
    <property type="term" value="F:protein serine/threonine kinase activity"/>
    <property type="evidence" value="ECO:0007669"/>
    <property type="project" value="UniProtKB-EC"/>
</dbReference>
<dbReference type="GO" id="GO:0005524">
    <property type="term" value="F:ATP binding"/>
    <property type="evidence" value="ECO:0007669"/>
    <property type="project" value="UniProtKB-KW"/>
</dbReference>
<dbReference type="Gene3D" id="1.10.510.10">
    <property type="entry name" value="Transferase(Phosphotransferase) domain 1"/>
    <property type="match status" value="1"/>
</dbReference>
<dbReference type="SUPFAM" id="SSF56112">
    <property type="entry name" value="Protein kinase-like (PK-like)"/>
    <property type="match status" value="1"/>
</dbReference>
<evidence type="ECO:0000256" key="4">
    <source>
        <dbReference type="ARBA" id="ARBA00022840"/>
    </source>
</evidence>
<keyword evidence="4" id="KW-0067">ATP-binding</keyword>
<keyword evidence="6" id="KW-0418">Kinase</keyword>
<dbReference type="Pfam" id="PF00069">
    <property type="entry name" value="Pkinase"/>
    <property type="match status" value="1"/>
</dbReference>
<evidence type="ECO:0000313" key="6">
    <source>
        <dbReference type="EMBL" id="NWV01038.1"/>
    </source>
</evidence>
<evidence type="ECO:0000313" key="7">
    <source>
        <dbReference type="Proteomes" id="UP000544127"/>
    </source>
</evidence>
<evidence type="ECO:0000256" key="2">
    <source>
        <dbReference type="ARBA" id="ARBA00012513"/>
    </source>
</evidence>
<gene>
    <name evidence="6" type="primary">Pak3_4</name>
    <name evidence="6" type="ORF">UPUEPO_R04476</name>
</gene>
<dbReference type="OrthoDB" id="2914378at2759"/>
<reference evidence="6 7" key="1">
    <citation type="submission" date="2019-09" db="EMBL/GenBank/DDBJ databases">
        <title>Bird 10,000 Genomes (B10K) Project - Family phase.</title>
        <authorList>
            <person name="Zhang G."/>
        </authorList>
    </citation>
    <scope>NUCLEOTIDE SEQUENCE [LARGE SCALE GENOMIC DNA]</scope>
    <source>
        <strain evidence="6">B10K-DU-012-37</strain>
    </source>
</reference>
<feature type="non-terminal residue" evidence="6">
    <location>
        <position position="1"/>
    </location>
</feature>
<protein>
    <recommendedName>
        <fullName evidence="2">non-specific serine/threonine protein kinase</fullName>
        <ecNumber evidence="2">2.7.11.1</ecNumber>
    </recommendedName>
</protein>
<dbReference type="PANTHER" id="PTHR45832">
    <property type="entry name" value="SERINE/THREONINE-PROTEIN KINASE SAMKA-RELATED-RELATED"/>
    <property type="match status" value="1"/>
</dbReference>
<evidence type="ECO:0000259" key="5">
    <source>
        <dbReference type="PROSITE" id="PS50011"/>
    </source>
</evidence>
<dbReference type="AlphaFoldDB" id="A0A7K6BGJ7"/>
<accession>A0A7K6BGJ7</accession>
<dbReference type="Proteomes" id="UP000544127">
    <property type="component" value="Unassembled WGS sequence"/>
</dbReference>
<dbReference type="PROSITE" id="PS50011">
    <property type="entry name" value="PROTEIN_KINASE_DOM"/>
    <property type="match status" value="1"/>
</dbReference>
<feature type="non-terminal residue" evidence="6">
    <location>
        <position position="165"/>
    </location>
</feature>
<feature type="domain" description="Protein kinase" evidence="5">
    <location>
        <begin position="1"/>
        <end position="147"/>
    </location>
</feature>
<proteinExistence type="inferred from homology"/>
<dbReference type="PROSITE" id="PS00108">
    <property type="entry name" value="PROTEIN_KINASE_ST"/>
    <property type="match status" value="1"/>
</dbReference>
<comment type="similarity">
    <text evidence="1">Belongs to the protein kinase superfamily. STE Ser/Thr protein kinase family. STE20 subfamily.</text>
</comment>
<dbReference type="SMART" id="SM00220">
    <property type="entry name" value="S_TKc"/>
    <property type="match status" value="1"/>
</dbReference>
<comment type="caution">
    <text evidence="6">The sequence shown here is derived from an EMBL/GenBank/DDBJ whole genome shotgun (WGS) entry which is preliminary data.</text>
</comment>
<keyword evidence="7" id="KW-1185">Reference proteome</keyword>
<dbReference type="InterPro" id="IPR011009">
    <property type="entry name" value="Kinase-like_dom_sf"/>
</dbReference>
<dbReference type="InterPro" id="IPR000719">
    <property type="entry name" value="Prot_kinase_dom"/>
</dbReference>
<dbReference type="InterPro" id="IPR008271">
    <property type="entry name" value="Ser/Thr_kinase_AS"/>
</dbReference>